<proteinExistence type="predicted"/>
<dbReference type="AlphaFoldDB" id="A0A2J6PSX0"/>
<dbReference type="Proteomes" id="UP000235672">
    <property type="component" value="Unassembled WGS sequence"/>
</dbReference>
<protein>
    <submittedName>
        <fullName evidence="1">Uncharacterized protein</fullName>
    </submittedName>
</protein>
<dbReference type="EMBL" id="KZ613501">
    <property type="protein sequence ID" value="PMD17079.1"/>
    <property type="molecule type" value="Genomic_DNA"/>
</dbReference>
<sequence>MPKVTHVTYNHGLQSKHLHLGNLVHDFKNPDILEPYIEKAYTDIAEAPPAWAESRALENFALTLGEDDEADDSDDEEGPRYRVAAAAKSVKLDIKDPAEFFEEVTLKSEDAKKWLASHLSAAEDLFPKTKPKIWMLTGLILMTHATWSRLSSKQKFVPGLPAPFDPTGVTAIRRSSVSEHVKPVFGYEENEEIKHIPGGHVIHETGKYPGTRGWAAQWELVDAQILPAEKGKGGNNQLPLHVPGQGAKVAVVELKEGVYAKNEDEEAVDDDEYWEKFLDVVEEYE</sequence>
<dbReference type="STRING" id="1745343.A0A2J6PSX0"/>
<keyword evidence="2" id="KW-1185">Reference proteome</keyword>
<dbReference type="OrthoDB" id="4670414at2759"/>
<gene>
    <name evidence="1" type="ORF">NA56DRAFT_752454</name>
</gene>
<evidence type="ECO:0000313" key="1">
    <source>
        <dbReference type="EMBL" id="PMD17079.1"/>
    </source>
</evidence>
<evidence type="ECO:0000313" key="2">
    <source>
        <dbReference type="Proteomes" id="UP000235672"/>
    </source>
</evidence>
<reference evidence="1 2" key="1">
    <citation type="submission" date="2016-05" db="EMBL/GenBank/DDBJ databases">
        <title>A degradative enzymes factory behind the ericoid mycorrhizal symbiosis.</title>
        <authorList>
            <consortium name="DOE Joint Genome Institute"/>
            <person name="Martino E."/>
            <person name="Morin E."/>
            <person name="Grelet G."/>
            <person name="Kuo A."/>
            <person name="Kohler A."/>
            <person name="Daghino S."/>
            <person name="Barry K."/>
            <person name="Choi C."/>
            <person name="Cichocki N."/>
            <person name="Clum A."/>
            <person name="Copeland A."/>
            <person name="Hainaut M."/>
            <person name="Haridas S."/>
            <person name="Labutti K."/>
            <person name="Lindquist E."/>
            <person name="Lipzen A."/>
            <person name="Khouja H.-R."/>
            <person name="Murat C."/>
            <person name="Ohm R."/>
            <person name="Olson A."/>
            <person name="Spatafora J."/>
            <person name="Veneault-Fourrey C."/>
            <person name="Henrissat B."/>
            <person name="Grigoriev I."/>
            <person name="Martin F."/>
            <person name="Perotto S."/>
        </authorList>
    </citation>
    <scope>NUCLEOTIDE SEQUENCE [LARGE SCALE GENOMIC DNA]</scope>
    <source>
        <strain evidence="1 2">UAMH 7357</strain>
    </source>
</reference>
<name>A0A2J6PSX0_9HELO</name>
<organism evidence="1 2">
    <name type="scientific">Hyaloscypha hepaticicola</name>
    <dbReference type="NCBI Taxonomy" id="2082293"/>
    <lineage>
        <taxon>Eukaryota</taxon>
        <taxon>Fungi</taxon>
        <taxon>Dikarya</taxon>
        <taxon>Ascomycota</taxon>
        <taxon>Pezizomycotina</taxon>
        <taxon>Leotiomycetes</taxon>
        <taxon>Helotiales</taxon>
        <taxon>Hyaloscyphaceae</taxon>
        <taxon>Hyaloscypha</taxon>
    </lineage>
</organism>
<accession>A0A2J6PSX0</accession>